<dbReference type="EMBL" id="CP054139">
    <property type="protein sequence ID" value="QKJ28421.1"/>
    <property type="molecule type" value="Genomic_DNA"/>
</dbReference>
<sequence length="285" mass="30388">MAHLYKQGTSIYKNGSNIFRIGDKYTYTGTPVTTTTTSMRRIFWEPVNNRIYVPNATAGTVQVIDGVTLTTVATITGVSDASAVAVDIAKNRMYITDGSGTLYQYNPTTYAFIANLGSIGGGNGFSIDPVNNRAIGVTYGNPGTAFVIDTSTNTLVTSFAATTCYAVAHDPVLPQYYLIDGSGYCRVYDKATNGLLTSVYWGTYLIANIAFDPISQNNRFYAIQRDGGIKIINNTTLGIIGDVLGNGITGVTSWGIACDPTAANMRMVAPNNIAGKLQVITQSAL</sequence>
<dbReference type="AlphaFoldDB" id="A0A7D4UKI9"/>
<keyword evidence="2" id="KW-1185">Reference proteome</keyword>
<gene>
    <name evidence="1" type="ORF">HQ865_01150</name>
</gene>
<dbReference type="Proteomes" id="UP000505355">
    <property type="component" value="Chromosome"/>
</dbReference>
<dbReference type="InterPro" id="IPR015943">
    <property type="entry name" value="WD40/YVTN_repeat-like_dom_sf"/>
</dbReference>
<evidence type="ECO:0000313" key="1">
    <source>
        <dbReference type="EMBL" id="QKJ28421.1"/>
    </source>
</evidence>
<evidence type="ECO:0000313" key="2">
    <source>
        <dbReference type="Proteomes" id="UP000505355"/>
    </source>
</evidence>
<accession>A0A7D4UKI9</accession>
<protein>
    <submittedName>
        <fullName evidence="1">Uncharacterized protein</fullName>
    </submittedName>
</protein>
<reference evidence="1 2" key="1">
    <citation type="submission" date="2020-05" db="EMBL/GenBank/DDBJ databases">
        <title>Mucilaginibacter mali sp. nov.</title>
        <authorList>
            <person name="Kim H.S."/>
            <person name="Lee K.C."/>
            <person name="Suh M.K."/>
            <person name="Kim J.-S."/>
            <person name="Han K.-I."/>
            <person name="Eom M.K."/>
            <person name="Shin Y.K."/>
            <person name="Lee J.-S."/>
        </authorList>
    </citation>
    <scope>NUCLEOTIDE SEQUENCE [LARGE SCALE GENOMIC DNA]</scope>
    <source>
        <strain evidence="1 2">G2-14</strain>
    </source>
</reference>
<dbReference type="RefSeq" id="WP_173413123.1">
    <property type="nucleotide sequence ID" value="NZ_CP054139.1"/>
</dbReference>
<organism evidence="1 2">
    <name type="scientific">Mucilaginibacter mali</name>
    <dbReference type="NCBI Taxonomy" id="2740462"/>
    <lineage>
        <taxon>Bacteria</taxon>
        <taxon>Pseudomonadati</taxon>
        <taxon>Bacteroidota</taxon>
        <taxon>Sphingobacteriia</taxon>
        <taxon>Sphingobacteriales</taxon>
        <taxon>Sphingobacteriaceae</taxon>
        <taxon>Mucilaginibacter</taxon>
    </lineage>
</organism>
<proteinExistence type="predicted"/>
<dbReference type="KEGG" id="mmab:HQ865_01150"/>
<name>A0A7D4UKI9_9SPHI</name>
<dbReference type="Gene3D" id="2.130.10.10">
    <property type="entry name" value="YVTN repeat-like/Quinoprotein amine dehydrogenase"/>
    <property type="match status" value="1"/>
</dbReference>
<dbReference type="SUPFAM" id="SSF75011">
    <property type="entry name" value="3-carboxy-cis,cis-mucoante lactonizing enzyme"/>
    <property type="match status" value="1"/>
</dbReference>